<feature type="compositionally biased region" description="Polar residues" evidence="1">
    <location>
        <begin position="57"/>
        <end position="85"/>
    </location>
</feature>
<evidence type="ECO:0000313" key="2">
    <source>
        <dbReference type="EMBL" id="KAA6367927.1"/>
    </source>
</evidence>
<sequence length="252" mass="28821">MEHGTEEMDKQQEGDGSHIRRAVPQWINFQRVADQGNPHQVRQLYRSLRFSKVDSRVNSCNGSEENSQALSTTENTNSDSAYSRSLKQDNRRTKQIKYPGRLFSKERDIHSPVPSVGDNTNTGLVHNSGKQTRGQIRGNRRGRGRGRMAERIFETLERGDPLDPYNNSENWKSSDRLGEVQIKVNHDGTLVARSNMVHVLTNWWQQIPYSCRELSDSEPGDGDDYEERHATSRKDRSIPQGPRVDQGIYLLS</sequence>
<gene>
    <name evidence="2" type="ORF">EZS28_036545</name>
</gene>
<dbReference type="AlphaFoldDB" id="A0A5J4UBM4"/>
<reference evidence="2 3" key="1">
    <citation type="submission" date="2019-03" db="EMBL/GenBank/DDBJ databases">
        <title>Single cell metagenomics reveals metabolic interactions within the superorganism composed of flagellate Streblomastix strix and complex community of Bacteroidetes bacteria on its surface.</title>
        <authorList>
            <person name="Treitli S.C."/>
            <person name="Kolisko M."/>
            <person name="Husnik F."/>
            <person name="Keeling P."/>
            <person name="Hampl V."/>
        </authorList>
    </citation>
    <scope>NUCLEOTIDE SEQUENCE [LARGE SCALE GENOMIC DNA]</scope>
    <source>
        <strain evidence="2">ST1C</strain>
    </source>
</reference>
<feature type="region of interest" description="Disordered" evidence="1">
    <location>
        <begin position="214"/>
        <end position="252"/>
    </location>
</feature>
<feature type="non-terminal residue" evidence="2">
    <location>
        <position position="252"/>
    </location>
</feature>
<evidence type="ECO:0000256" key="1">
    <source>
        <dbReference type="SAM" id="MobiDB-lite"/>
    </source>
</evidence>
<feature type="compositionally biased region" description="Acidic residues" evidence="1">
    <location>
        <begin position="216"/>
        <end position="225"/>
    </location>
</feature>
<feature type="compositionally biased region" description="Basic and acidic residues" evidence="1">
    <location>
        <begin position="226"/>
        <end position="237"/>
    </location>
</feature>
<dbReference type="EMBL" id="SNRW01017844">
    <property type="protein sequence ID" value="KAA6367927.1"/>
    <property type="molecule type" value="Genomic_DNA"/>
</dbReference>
<comment type="caution">
    <text evidence="2">The sequence shown here is derived from an EMBL/GenBank/DDBJ whole genome shotgun (WGS) entry which is preliminary data.</text>
</comment>
<protein>
    <submittedName>
        <fullName evidence="2">Uncharacterized protein</fullName>
    </submittedName>
</protein>
<feature type="compositionally biased region" description="Polar residues" evidence="1">
    <location>
        <begin position="117"/>
        <end position="132"/>
    </location>
</feature>
<evidence type="ECO:0000313" key="3">
    <source>
        <dbReference type="Proteomes" id="UP000324800"/>
    </source>
</evidence>
<proteinExistence type="predicted"/>
<accession>A0A5J4UBM4</accession>
<feature type="region of interest" description="Disordered" evidence="1">
    <location>
        <begin position="57"/>
        <end position="145"/>
    </location>
</feature>
<name>A0A5J4UBM4_9EUKA</name>
<dbReference type="Proteomes" id="UP000324800">
    <property type="component" value="Unassembled WGS sequence"/>
</dbReference>
<organism evidence="2 3">
    <name type="scientific">Streblomastix strix</name>
    <dbReference type="NCBI Taxonomy" id="222440"/>
    <lineage>
        <taxon>Eukaryota</taxon>
        <taxon>Metamonada</taxon>
        <taxon>Preaxostyla</taxon>
        <taxon>Oxymonadida</taxon>
        <taxon>Streblomastigidae</taxon>
        <taxon>Streblomastix</taxon>
    </lineage>
</organism>